<name>A0A261EZT4_9BIFI</name>
<feature type="transmembrane region" description="Helical" evidence="1">
    <location>
        <begin position="49"/>
        <end position="70"/>
    </location>
</feature>
<feature type="transmembrane region" description="Helical" evidence="1">
    <location>
        <begin position="172"/>
        <end position="194"/>
    </location>
</feature>
<evidence type="ECO:0000313" key="2">
    <source>
        <dbReference type="EMBL" id="OZG52357.1"/>
    </source>
</evidence>
<feature type="transmembrane region" description="Helical" evidence="1">
    <location>
        <begin position="148"/>
        <end position="166"/>
    </location>
</feature>
<dbReference type="AlphaFoldDB" id="A0A261EZT4"/>
<proteinExistence type="predicted"/>
<evidence type="ECO:0000256" key="1">
    <source>
        <dbReference type="SAM" id="Phobius"/>
    </source>
</evidence>
<keyword evidence="1" id="KW-0472">Membrane</keyword>
<feature type="transmembrane region" description="Helical" evidence="1">
    <location>
        <begin position="122"/>
        <end position="141"/>
    </location>
</feature>
<evidence type="ECO:0000313" key="3">
    <source>
        <dbReference type="Proteomes" id="UP000216725"/>
    </source>
</evidence>
<dbReference type="EMBL" id="MWWR01000004">
    <property type="protein sequence ID" value="OZG52357.1"/>
    <property type="molecule type" value="Genomic_DNA"/>
</dbReference>
<keyword evidence="1" id="KW-0812">Transmembrane</keyword>
<comment type="caution">
    <text evidence="2">The sequence shown here is derived from an EMBL/GenBank/DDBJ whole genome shotgun (WGS) entry which is preliminary data.</text>
</comment>
<dbReference type="OrthoDB" id="4822551at2"/>
<sequence>MEKRTIASISATCGILWIFLFQNMINTVTGLWASIVATFSGVYAALGETIFAGTLLVVTGVMVGVAVFQLLTKRFEIVFTAILALLYLWLLFHTLFRADAGTRGINFNLGTFGERFTGDPLGMMWTIVLCLPLGVMVQLVTKKIWQTALGAAVAILMVEGAQYIFSTGVCDIVDMLLGLVGVMLGALIVSSALLDGWSFGVDRHFLAFTK</sequence>
<reference evidence="2 3" key="1">
    <citation type="journal article" date="2017" name="BMC Genomics">
        <title>Comparative genomic and phylogenomic analyses of the Bifidobacteriaceae family.</title>
        <authorList>
            <person name="Lugli G.A."/>
            <person name="Milani C."/>
            <person name="Turroni F."/>
            <person name="Duranti S."/>
            <person name="Mancabelli L."/>
            <person name="Mangifesta M."/>
            <person name="Ferrario C."/>
            <person name="Modesto M."/>
            <person name="Mattarelli P."/>
            <person name="Jiri K."/>
            <person name="van Sinderen D."/>
            <person name="Ventura M."/>
        </authorList>
    </citation>
    <scope>NUCLEOTIDE SEQUENCE [LARGE SCALE GENOMIC DNA]</scope>
    <source>
        <strain evidence="2 3">DSM 24742</strain>
    </source>
</reference>
<accession>A0A261EZT4</accession>
<feature type="transmembrane region" description="Helical" evidence="1">
    <location>
        <begin position="77"/>
        <end position="96"/>
    </location>
</feature>
<gene>
    <name evidence="2" type="ORF">PSRA_0546</name>
</gene>
<protein>
    <submittedName>
        <fullName evidence="2">Teicoplanin resistance protein VanZ</fullName>
    </submittedName>
</protein>
<dbReference type="RefSeq" id="WP_094660381.1">
    <property type="nucleotide sequence ID" value="NZ_MWWR01000004.1"/>
</dbReference>
<keyword evidence="1" id="KW-1133">Transmembrane helix</keyword>
<keyword evidence="3" id="KW-1185">Reference proteome</keyword>
<organism evidence="2 3">
    <name type="scientific">Pseudoscardovia radai</name>
    <dbReference type="NCBI Taxonomy" id="987066"/>
    <lineage>
        <taxon>Bacteria</taxon>
        <taxon>Bacillati</taxon>
        <taxon>Actinomycetota</taxon>
        <taxon>Actinomycetes</taxon>
        <taxon>Bifidobacteriales</taxon>
        <taxon>Bifidobacteriaceae</taxon>
        <taxon>Pseudoscardovia</taxon>
    </lineage>
</organism>
<dbReference type="Proteomes" id="UP000216725">
    <property type="component" value="Unassembled WGS sequence"/>
</dbReference>